<dbReference type="EMBL" id="JAEMHM010000004">
    <property type="protein sequence ID" value="MBJ6724086.1"/>
    <property type="molecule type" value="Genomic_DNA"/>
</dbReference>
<feature type="chain" id="PRO_5035305410" evidence="1">
    <location>
        <begin position="19"/>
        <end position="108"/>
    </location>
</feature>
<accession>A0A8J7JAT6</accession>
<evidence type="ECO:0000313" key="3">
    <source>
        <dbReference type="Proteomes" id="UP000636888"/>
    </source>
</evidence>
<proteinExistence type="predicted"/>
<dbReference type="Proteomes" id="UP000636888">
    <property type="component" value="Unassembled WGS sequence"/>
</dbReference>
<feature type="signal peptide" evidence="1">
    <location>
        <begin position="1"/>
        <end position="18"/>
    </location>
</feature>
<protein>
    <submittedName>
        <fullName evidence="2">Uncharacterized protein</fullName>
    </submittedName>
</protein>
<organism evidence="2 3">
    <name type="scientific">Geomesophilobacter sediminis</name>
    <dbReference type="NCBI Taxonomy" id="2798584"/>
    <lineage>
        <taxon>Bacteria</taxon>
        <taxon>Pseudomonadati</taxon>
        <taxon>Thermodesulfobacteriota</taxon>
        <taxon>Desulfuromonadia</taxon>
        <taxon>Geobacterales</taxon>
        <taxon>Geobacteraceae</taxon>
        <taxon>Geomesophilobacter</taxon>
    </lineage>
</organism>
<reference evidence="2" key="1">
    <citation type="submission" date="2020-12" db="EMBL/GenBank/DDBJ databases">
        <title>Geomonas sp. Red875, isolated from river sediment.</title>
        <authorList>
            <person name="Xu Z."/>
            <person name="Zhang Z."/>
            <person name="Masuda Y."/>
            <person name="Itoh H."/>
            <person name="Senoo K."/>
        </authorList>
    </citation>
    <scope>NUCLEOTIDE SEQUENCE</scope>
    <source>
        <strain evidence="2">Red875</strain>
    </source>
</reference>
<comment type="caution">
    <text evidence="2">The sequence shown here is derived from an EMBL/GenBank/DDBJ whole genome shotgun (WGS) entry which is preliminary data.</text>
</comment>
<dbReference type="RefSeq" id="WP_199382936.1">
    <property type="nucleotide sequence ID" value="NZ_JAEMHM010000004.1"/>
</dbReference>
<name>A0A8J7JAT6_9BACT</name>
<gene>
    <name evidence="2" type="ORF">JFN93_05145</name>
</gene>
<dbReference type="AlphaFoldDB" id="A0A8J7JAT6"/>
<keyword evidence="1" id="KW-0732">Signal</keyword>
<evidence type="ECO:0000256" key="1">
    <source>
        <dbReference type="SAM" id="SignalP"/>
    </source>
</evidence>
<sequence length="108" mass="10907">MKKAILFALLTLAAAATAYGAAQTMAYGTALPTGLNGKLSTNVQLAYKSSADNSGYTVGTYHTQGTKTYASSSGDATIWTSSTTAKDIPAAPVGTASADFSGGDWVSQ</sequence>
<evidence type="ECO:0000313" key="2">
    <source>
        <dbReference type="EMBL" id="MBJ6724086.1"/>
    </source>
</evidence>
<keyword evidence="3" id="KW-1185">Reference proteome</keyword>